<comment type="similarity">
    <text evidence="1">Belongs to the glycosyltransferase 2 family.</text>
</comment>
<name>A0A3N1G9H7_9ACTN</name>
<evidence type="ECO:0000313" key="6">
    <source>
        <dbReference type="EMBL" id="ROP26895.1"/>
    </source>
</evidence>
<dbReference type="Pfam" id="PF00535">
    <property type="entry name" value="Glycos_transf_2"/>
    <property type="match status" value="1"/>
</dbReference>
<evidence type="ECO:0000256" key="4">
    <source>
        <dbReference type="SAM" id="MobiDB-lite"/>
    </source>
</evidence>
<dbReference type="PANTHER" id="PTHR43685">
    <property type="entry name" value="GLYCOSYLTRANSFERASE"/>
    <property type="match status" value="1"/>
</dbReference>
<dbReference type="SUPFAM" id="SSF53448">
    <property type="entry name" value="Nucleotide-diphospho-sugar transferases"/>
    <property type="match status" value="1"/>
</dbReference>
<evidence type="ECO:0000313" key="7">
    <source>
        <dbReference type="Proteomes" id="UP000276232"/>
    </source>
</evidence>
<gene>
    <name evidence="6" type="ORF">EDC03_3132</name>
</gene>
<dbReference type="Proteomes" id="UP000276232">
    <property type="component" value="Unassembled WGS sequence"/>
</dbReference>
<dbReference type="InterPro" id="IPR029044">
    <property type="entry name" value="Nucleotide-diphossugar_trans"/>
</dbReference>
<dbReference type="InterPro" id="IPR050834">
    <property type="entry name" value="Glycosyltransf_2"/>
</dbReference>
<dbReference type="GO" id="GO:0016757">
    <property type="term" value="F:glycosyltransferase activity"/>
    <property type="evidence" value="ECO:0007669"/>
    <property type="project" value="UniProtKB-KW"/>
</dbReference>
<evidence type="ECO:0000256" key="3">
    <source>
        <dbReference type="ARBA" id="ARBA00022679"/>
    </source>
</evidence>
<dbReference type="AlphaFoldDB" id="A0A3N1G9H7"/>
<dbReference type="Gene3D" id="3.90.550.10">
    <property type="entry name" value="Spore Coat Polysaccharide Biosynthesis Protein SpsA, Chain A"/>
    <property type="match status" value="1"/>
</dbReference>
<accession>A0A3N1G9H7</accession>
<keyword evidence="3 6" id="KW-0808">Transferase</keyword>
<organism evidence="6 7">
    <name type="scientific">Pseudokineococcus lusitanus</name>
    <dbReference type="NCBI Taxonomy" id="763993"/>
    <lineage>
        <taxon>Bacteria</taxon>
        <taxon>Bacillati</taxon>
        <taxon>Actinomycetota</taxon>
        <taxon>Actinomycetes</taxon>
        <taxon>Kineosporiales</taxon>
        <taxon>Kineosporiaceae</taxon>
        <taxon>Pseudokineococcus</taxon>
    </lineage>
</organism>
<keyword evidence="7" id="KW-1185">Reference proteome</keyword>
<sequence>MPASVPAVPVEPPSSRPETAAGPAPSAGRPLAERVTVVVVSKDRRDELLASLRRHEAPVVLVDNGSSDGTVEAVRRELPHVDVVALPANRGAAARTLGVERARTPYVAFADDDSWWAPGMLARVADLFDASPRLALVNARILVGPEERLDGICEVMARSALGTDDDLPGPSLLGFVACAAAVRRDAFLKVGGFDDVVFFPGEEERVAYDLAAAGHGLAYVDDVVIHHHPSPRRDVRDERAVKVARAAFLTAVMRRPWPHVAGSLVRTARQRPRALWRARTSVPAALRQRRVNPPAVEAGLKVLVEAG</sequence>
<dbReference type="InterPro" id="IPR001173">
    <property type="entry name" value="Glyco_trans_2-like"/>
</dbReference>
<evidence type="ECO:0000256" key="1">
    <source>
        <dbReference type="ARBA" id="ARBA00006739"/>
    </source>
</evidence>
<comment type="caution">
    <text evidence="6">The sequence shown here is derived from an EMBL/GenBank/DDBJ whole genome shotgun (WGS) entry which is preliminary data.</text>
</comment>
<proteinExistence type="inferred from homology"/>
<dbReference type="EMBL" id="RJKN01000009">
    <property type="protein sequence ID" value="ROP26895.1"/>
    <property type="molecule type" value="Genomic_DNA"/>
</dbReference>
<protein>
    <submittedName>
        <fullName evidence="6">GT2 family glycosyltransferase</fullName>
    </submittedName>
</protein>
<dbReference type="PANTHER" id="PTHR43685:SF5">
    <property type="entry name" value="GLYCOSYLTRANSFERASE EPSE-RELATED"/>
    <property type="match status" value="1"/>
</dbReference>
<dbReference type="InParanoid" id="A0A3N1G9H7"/>
<reference evidence="6 7" key="1">
    <citation type="journal article" date="2015" name="Stand. Genomic Sci.">
        <title>Genomic Encyclopedia of Bacterial and Archaeal Type Strains, Phase III: the genomes of soil and plant-associated and newly described type strains.</title>
        <authorList>
            <person name="Whitman W.B."/>
            <person name="Woyke T."/>
            <person name="Klenk H.P."/>
            <person name="Zhou Y."/>
            <person name="Lilburn T.G."/>
            <person name="Beck B.J."/>
            <person name="De Vos P."/>
            <person name="Vandamme P."/>
            <person name="Eisen J.A."/>
            <person name="Garrity G."/>
            <person name="Hugenholtz P."/>
            <person name="Kyrpides N.C."/>
        </authorList>
    </citation>
    <scope>NUCLEOTIDE SEQUENCE [LARGE SCALE GENOMIC DNA]</scope>
    <source>
        <strain evidence="6 7">CECT 7306</strain>
    </source>
</reference>
<feature type="domain" description="Glycosyltransferase 2-like" evidence="5">
    <location>
        <begin position="47"/>
        <end position="189"/>
    </location>
</feature>
<feature type="region of interest" description="Disordered" evidence="4">
    <location>
        <begin position="1"/>
        <end position="29"/>
    </location>
</feature>
<keyword evidence="2" id="KW-0328">Glycosyltransferase</keyword>
<dbReference type="FunCoup" id="A0A3N1G9H7">
    <property type="interactions" value="1"/>
</dbReference>
<evidence type="ECO:0000259" key="5">
    <source>
        <dbReference type="Pfam" id="PF00535"/>
    </source>
</evidence>
<evidence type="ECO:0000256" key="2">
    <source>
        <dbReference type="ARBA" id="ARBA00022676"/>
    </source>
</evidence>